<dbReference type="CDD" id="cd00093">
    <property type="entry name" value="HTH_XRE"/>
    <property type="match status" value="1"/>
</dbReference>
<dbReference type="InterPro" id="IPR013096">
    <property type="entry name" value="Cupin_2"/>
</dbReference>
<gene>
    <name evidence="5" type="ORF">At1D1609_49710</name>
</gene>
<dbReference type="GO" id="GO:0003677">
    <property type="term" value="F:DNA binding"/>
    <property type="evidence" value="ECO:0007669"/>
    <property type="project" value="UniProtKB-KW"/>
</dbReference>
<evidence type="ECO:0000259" key="4">
    <source>
        <dbReference type="PROSITE" id="PS50943"/>
    </source>
</evidence>
<dbReference type="Gene3D" id="1.10.260.40">
    <property type="entry name" value="lambda repressor-like DNA-binding domains"/>
    <property type="match status" value="1"/>
</dbReference>
<dbReference type="Pfam" id="PF01381">
    <property type="entry name" value="HTH_3"/>
    <property type="match status" value="1"/>
</dbReference>
<name>A0A2L2LKY4_AGRTU</name>
<keyword evidence="1" id="KW-0805">Transcription regulation</keyword>
<sequence>MENKVNIPTATVDDVERVSATVSQNLKLFRRESGFSLDELSRRSGVSKGMLVEIEKGTANPSIATLCRAATALGVSVADFVGVASSVPVRIVPPEDASTLWRGPNGGTATLLVGTNGPDEIELWRWSMFPGEVFESPGHSPGTLELLNVETGELTFRLEDSEQVVQAGSSVLARTESPHAYLNRGEDELRFVMAVAELQRPRSRMSL</sequence>
<dbReference type="EMBL" id="CP026925">
    <property type="protein sequence ID" value="AVH45010.1"/>
    <property type="molecule type" value="Genomic_DNA"/>
</dbReference>
<dbReference type="SUPFAM" id="SSF47413">
    <property type="entry name" value="lambda repressor-like DNA-binding domains"/>
    <property type="match status" value="1"/>
</dbReference>
<dbReference type="InterPro" id="IPR010982">
    <property type="entry name" value="Lambda_DNA-bd_dom_sf"/>
</dbReference>
<dbReference type="InterPro" id="IPR050807">
    <property type="entry name" value="TransReg_Diox_bact_type"/>
</dbReference>
<dbReference type="InterPro" id="IPR001387">
    <property type="entry name" value="Cro/C1-type_HTH"/>
</dbReference>
<reference evidence="5 6" key="1">
    <citation type="submission" date="2018-02" db="EMBL/GenBank/DDBJ databases">
        <title>Complete genome sequence of Agrobacterium tumefaciens 1D1609.</title>
        <authorList>
            <person name="Cho S.-T."/>
            <person name="Haryono M."/>
            <person name="Chang H.-H."/>
            <person name="Santos M.N."/>
            <person name="Lai E.-M."/>
            <person name="Kuo C.-H."/>
        </authorList>
    </citation>
    <scope>NUCLEOTIDE SEQUENCE [LARGE SCALE GENOMIC DNA]</scope>
    <source>
        <strain evidence="5 6">1D1609</strain>
    </source>
</reference>
<protein>
    <submittedName>
        <fullName evidence="5">XRE family transcriptional regulator</fullName>
    </submittedName>
</protein>
<feature type="domain" description="HTH cro/C1-type" evidence="4">
    <location>
        <begin position="26"/>
        <end position="80"/>
    </location>
</feature>
<organism evidence="5 6">
    <name type="scientific">Agrobacterium tumefaciens</name>
    <dbReference type="NCBI Taxonomy" id="358"/>
    <lineage>
        <taxon>Bacteria</taxon>
        <taxon>Pseudomonadati</taxon>
        <taxon>Pseudomonadota</taxon>
        <taxon>Alphaproteobacteria</taxon>
        <taxon>Hyphomicrobiales</taxon>
        <taxon>Rhizobiaceae</taxon>
        <taxon>Rhizobium/Agrobacterium group</taxon>
        <taxon>Agrobacterium</taxon>
        <taxon>Agrobacterium tumefaciens complex</taxon>
    </lineage>
</organism>
<dbReference type="RefSeq" id="WP_104680133.1">
    <property type="nucleotide sequence ID" value="NZ_CP026925.1"/>
</dbReference>
<dbReference type="SUPFAM" id="SSF51182">
    <property type="entry name" value="RmlC-like cupins"/>
    <property type="match status" value="1"/>
</dbReference>
<dbReference type="Proteomes" id="UP000237717">
    <property type="component" value="Chromosome II"/>
</dbReference>
<dbReference type="PROSITE" id="PS50943">
    <property type="entry name" value="HTH_CROC1"/>
    <property type="match status" value="1"/>
</dbReference>
<dbReference type="PANTHER" id="PTHR46797">
    <property type="entry name" value="HTH-TYPE TRANSCRIPTIONAL REGULATOR"/>
    <property type="match status" value="1"/>
</dbReference>
<dbReference type="GO" id="GO:0005829">
    <property type="term" value="C:cytosol"/>
    <property type="evidence" value="ECO:0007669"/>
    <property type="project" value="TreeGrafter"/>
</dbReference>
<dbReference type="PANTHER" id="PTHR46797:SF23">
    <property type="entry name" value="HTH-TYPE TRANSCRIPTIONAL REGULATOR SUTR"/>
    <property type="match status" value="1"/>
</dbReference>
<evidence type="ECO:0000256" key="2">
    <source>
        <dbReference type="ARBA" id="ARBA00023125"/>
    </source>
</evidence>
<dbReference type="GO" id="GO:0003700">
    <property type="term" value="F:DNA-binding transcription factor activity"/>
    <property type="evidence" value="ECO:0007669"/>
    <property type="project" value="TreeGrafter"/>
</dbReference>
<dbReference type="InterPro" id="IPR011051">
    <property type="entry name" value="RmlC_Cupin_sf"/>
</dbReference>
<keyword evidence="3" id="KW-0804">Transcription</keyword>
<accession>A0A2L2LKY4</accession>
<dbReference type="AlphaFoldDB" id="A0A2L2LKY4"/>
<dbReference type="Pfam" id="PF07883">
    <property type="entry name" value="Cupin_2"/>
    <property type="match status" value="1"/>
</dbReference>
<dbReference type="Gene3D" id="2.60.120.10">
    <property type="entry name" value="Jelly Rolls"/>
    <property type="match status" value="1"/>
</dbReference>
<evidence type="ECO:0000256" key="3">
    <source>
        <dbReference type="ARBA" id="ARBA00023163"/>
    </source>
</evidence>
<dbReference type="InterPro" id="IPR014710">
    <property type="entry name" value="RmlC-like_jellyroll"/>
</dbReference>
<evidence type="ECO:0000313" key="6">
    <source>
        <dbReference type="Proteomes" id="UP000237717"/>
    </source>
</evidence>
<proteinExistence type="predicted"/>
<dbReference type="CDD" id="cd02209">
    <property type="entry name" value="cupin_XRE_C"/>
    <property type="match status" value="1"/>
</dbReference>
<dbReference type="SMART" id="SM00530">
    <property type="entry name" value="HTH_XRE"/>
    <property type="match status" value="1"/>
</dbReference>
<evidence type="ECO:0000256" key="1">
    <source>
        <dbReference type="ARBA" id="ARBA00023015"/>
    </source>
</evidence>
<keyword evidence="2" id="KW-0238">DNA-binding</keyword>
<evidence type="ECO:0000313" key="5">
    <source>
        <dbReference type="EMBL" id="AVH45010.1"/>
    </source>
</evidence>